<evidence type="ECO:0000313" key="5">
    <source>
        <dbReference type="Proteomes" id="UP000631114"/>
    </source>
</evidence>
<dbReference type="Proteomes" id="UP000631114">
    <property type="component" value="Unassembled WGS sequence"/>
</dbReference>
<keyword evidence="5" id="KW-1185">Reference proteome</keyword>
<keyword evidence="2" id="KW-0472">Membrane</keyword>
<keyword evidence="2" id="KW-1133">Transmembrane helix</keyword>
<dbReference type="Pfam" id="PF08282">
    <property type="entry name" value="Hydrolase_3"/>
    <property type="match status" value="1"/>
</dbReference>
<evidence type="ECO:0000259" key="3">
    <source>
        <dbReference type="Pfam" id="PF00122"/>
    </source>
</evidence>
<dbReference type="InterPro" id="IPR059000">
    <property type="entry name" value="ATPase_P-type_domA"/>
</dbReference>
<dbReference type="PANTHER" id="PTHR46594:SF6">
    <property type="entry name" value="COPPER-TRANSPORTING ATPASE RAN1"/>
    <property type="match status" value="1"/>
</dbReference>
<dbReference type="EMBL" id="JADFTS010000002">
    <property type="protein sequence ID" value="KAF9622355.1"/>
    <property type="molecule type" value="Genomic_DNA"/>
</dbReference>
<dbReference type="OrthoDB" id="432719at2759"/>
<reference evidence="4 5" key="1">
    <citation type="submission" date="2020-10" db="EMBL/GenBank/DDBJ databases">
        <title>The Coptis chinensis genome and diversification of protoberbering-type alkaloids.</title>
        <authorList>
            <person name="Wang B."/>
            <person name="Shu S."/>
            <person name="Song C."/>
            <person name="Liu Y."/>
        </authorList>
    </citation>
    <scope>NUCLEOTIDE SEQUENCE [LARGE SCALE GENOMIC DNA]</scope>
    <source>
        <strain evidence="4">HL-2020</strain>
        <tissue evidence="4">Leaf</tissue>
    </source>
</reference>
<gene>
    <name evidence="4" type="ORF">IFM89_031158</name>
</gene>
<dbReference type="PANTHER" id="PTHR46594">
    <property type="entry name" value="P-TYPE CATION-TRANSPORTING ATPASE"/>
    <property type="match status" value="1"/>
</dbReference>
<dbReference type="GO" id="GO:0005524">
    <property type="term" value="F:ATP binding"/>
    <property type="evidence" value="ECO:0007669"/>
    <property type="project" value="InterPro"/>
</dbReference>
<dbReference type="InterPro" id="IPR036412">
    <property type="entry name" value="HAD-like_sf"/>
</dbReference>
<keyword evidence="1" id="KW-0479">Metal-binding</keyword>
<dbReference type="Gene3D" id="1.20.1110.10">
    <property type="entry name" value="Calcium-transporting ATPase, transmembrane domain"/>
    <property type="match status" value="1"/>
</dbReference>
<dbReference type="PRINTS" id="PR00120">
    <property type="entry name" value="HATPASE"/>
</dbReference>
<dbReference type="Gene3D" id="3.40.50.1000">
    <property type="entry name" value="HAD superfamily/HAD-like"/>
    <property type="match status" value="1"/>
</dbReference>
<dbReference type="InterPro" id="IPR001757">
    <property type="entry name" value="P_typ_ATPase"/>
</dbReference>
<dbReference type="Gene3D" id="2.70.150.10">
    <property type="entry name" value="Calcium-transporting ATPase, cytoplasmic transduction domain A"/>
    <property type="match status" value="1"/>
</dbReference>
<dbReference type="Pfam" id="PF00122">
    <property type="entry name" value="E1-E2_ATPase"/>
    <property type="match status" value="1"/>
</dbReference>
<dbReference type="GO" id="GO:0016020">
    <property type="term" value="C:membrane"/>
    <property type="evidence" value="ECO:0007669"/>
    <property type="project" value="InterPro"/>
</dbReference>
<sequence length="258" mass="27529">MATGESSPVLKEANAHVIGGTINMHGALHIKATRVGSNTVLSQIICLVEAAQMSKAPVQKFADFVASIFVPTVVKLALLTFLGVRDGSIVAMVGDGINDSPALAVADVGIAIEAGTDIAIETADYVLMRSNLKDVITAIDLSRKTFSCIRWNYVFAIAILVAAGVFFPLLRIKLPPWVAGACMALSFVSVVCSSLLLRRYKKPRLTTILKITVEYKIVSTSKGNVIEVVCSFTLSIPGRFASVRPINVHASCNTCLFS</sequence>
<comment type="caution">
    <text evidence="4">The sequence shown here is derived from an EMBL/GenBank/DDBJ whole genome shotgun (WGS) entry which is preliminary data.</text>
</comment>
<feature type="transmembrane region" description="Helical" evidence="2">
    <location>
        <begin position="151"/>
        <end position="170"/>
    </location>
</feature>
<dbReference type="GO" id="GO:0046872">
    <property type="term" value="F:metal ion binding"/>
    <property type="evidence" value="ECO:0007669"/>
    <property type="project" value="UniProtKB-KW"/>
</dbReference>
<dbReference type="InterPro" id="IPR023214">
    <property type="entry name" value="HAD_sf"/>
</dbReference>
<accession>A0A835INR5</accession>
<dbReference type="SUPFAM" id="SSF81653">
    <property type="entry name" value="Calcium ATPase, transduction domain A"/>
    <property type="match status" value="1"/>
</dbReference>
<dbReference type="PRINTS" id="PR00119">
    <property type="entry name" value="CATATPASE"/>
</dbReference>
<protein>
    <recommendedName>
        <fullName evidence="3">P-type ATPase A domain-containing protein</fullName>
    </recommendedName>
</protein>
<dbReference type="GO" id="GO:0016887">
    <property type="term" value="F:ATP hydrolysis activity"/>
    <property type="evidence" value="ECO:0007669"/>
    <property type="project" value="InterPro"/>
</dbReference>
<feature type="domain" description="P-type ATPase A" evidence="3">
    <location>
        <begin position="3"/>
        <end position="49"/>
    </location>
</feature>
<dbReference type="SUPFAM" id="SSF56784">
    <property type="entry name" value="HAD-like"/>
    <property type="match status" value="1"/>
</dbReference>
<evidence type="ECO:0000256" key="1">
    <source>
        <dbReference type="ARBA" id="ARBA00022723"/>
    </source>
</evidence>
<proteinExistence type="predicted"/>
<organism evidence="4 5">
    <name type="scientific">Coptis chinensis</name>
    <dbReference type="NCBI Taxonomy" id="261450"/>
    <lineage>
        <taxon>Eukaryota</taxon>
        <taxon>Viridiplantae</taxon>
        <taxon>Streptophyta</taxon>
        <taxon>Embryophyta</taxon>
        <taxon>Tracheophyta</taxon>
        <taxon>Spermatophyta</taxon>
        <taxon>Magnoliopsida</taxon>
        <taxon>Ranunculales</taxon>
        <taxon>Ranunculaceae</taxon>
        <taxon>Coptidoideae</taxon>
        <taxon>Coptis</taxon>
    </lineage>
</organism>
<feature type="transmembrane region" description="Helical" evidence="2">
    <location>
        <begin position="176"/>
        <end position="197"/>
    </location>
</feature>
<evidence type="ECO:0000313" key="4">
    <source>
        <dbReference type="EMBL" id="KAF9622355.1"/>
    </source>
</evidence>
<keyword evidence="2" id="KW-0812">Transmembrane</keyword>
<name>A0A835INR5_9MAGN</name>
<evidence type="ECO:0000256" key="2">
    <source>
        <dbReference type="SAM" id="Phobius"/>
    </source>
</evidence>
<dbReference type="AlphaFoldDB" id="A0A835INR5"/>
<dbReference type="InterPro" id="IPR008250">
    <property type="entry name" value="ATPase_P-typ_transduc_dom_A_sf"/>
</dbReference>
<feature type="transmembrane region" description="Helical" evidence="2">
    <location>
        <begin position="64"/>
        <end position="84"/>
    </location>
</feature>